<dbReference type="OrthoDB" id="10618382at2759"/>
<evidence type="ECO:0000256" key="1">
    <source>
        <dbReference type="SAM" id="MobiDB-lite"/>
    </source>
</evidence>
<dbReference type="EMBL" id="UZAF01016176">
    <property type="protein sequence ID" value="VDO22477.1"/>
    <property type="molecule type" value="Genomic_DNA"/>
</dbReference>
<evidence type="ECO:0000313" key="3">
    <source>
        <dbReference type="Proteomes" id="UP000268014"/>
    </source>
</evidence>
<evidence type="ECO:0000313" key="4">
    <source>
        <dbReference type="WBParaSite" id="HPLM_0000413701-mRNA-1"/>
    </source>
</evidence>
<feature type="region of interest" description="Disordered" evidence="1">
    <location>
        <begin position="42"/>
        <end position="91"/>
    </location>
</feature>
<gene>
    <name evidence="2" type="ORF">HPLM_LOCUS4129</name>
</gene>
<dbReference type="WBParaSite" id="HPLM_0000413701-mRNA-1">
    <property type="protein sequence ID" value="HPLM_0000413701-mRNA-1"/>
    <property type="gene ID" value="HPLM_0000413701"/>
</dbReference>
<name>A0A0N4W2Z5_HAEPC</name>
<organism evidence="4">
    <name type="scientific">Haemonchus placei</name>
    <name type="common">Barber's pole worm</name>
    <dbReference type="NCBI Taxonomy" id="6290"/>
    <lineage>
        <taxon>Eukaryota</taxon>
        <taxon>Metazoa</taxon>
        <taxon>Ecdysozoa</taxon>
        <taxon>Nematoda</taxon>
        <taxon>Chromadorea</taxon>
        <taxon>Rhabditida</taxon>
        <taxon>Rhabditina</taxon>
        <taxon>Rhabditomorpha</taxon>
        <taxon>Strongyloidea</taxon>
        <taxon>Trichostrongylidae</taxon>
        <taxon>Haemonchus</taxon>
    </lineage>
</organism>
<protein>
    <submittedName>
        <fullName evidence="4">Phosphopantothenoylcysteine decarboxylase subunit VHS3-like</fullName>
    </submittedName>
</protein>
<proteinExistence type="predicted"/>
<dbReference type="AlphaFoldDB" id="A0A0N4W2Z5"/>
<reference evidence="2 3" key="2">
    <citation type="submission" date="2018-11" db="EMBL/GenBank/DDBJ databases">
        <authorList>
            <consortium name="Pathogen Informatics"/>
        </authorList>
    </citation>
    <scope>NUCLEOTIDE SEQUENCE [LARGE SCALE GENOMIC DNA]</scope>
    <source>
        <strain evidence="2 3">MHpl1</strain>
    </source>
</reference>
<feature type="compositionally biased region" description="Acidic residues" evidence="1">
    <location>
        <begin position="42"/>
        <end position="74"/>
    </location>
</feature>
<dbReference type="Proteomes" id="UP000268014">
    <property type="component" value="Unassembled WGS sequence"/>
</dbReference>
<sequence length="91" mass="10244">MAVLHTKALKYSNGQHKITDMVFAVFPEFAFVRDATDEVEDLLDRSDEDDDDSDEEDSDDCDCDEDGDDYDNEDAGGHDDENIVENMESDA</sequence>
<evidence type="ECO:0000313" key="2">
    <source>
        <dbReference type="EMBL" id="VDO22477.1"/>
    </source>
</evidence>
<reference evidence="4" key="1">
    <citation type="submission" date="2017-02" db="UniProtKB">
        <authorList>
            <consortium name="WormBaseParasite"/>
        </authorList>
    </citation>
    <scope>IDENTIFICATION</scope>
</reference>
<keyword evidence="3" id="KW-1185">Reference proteome</keyword>
<accession>A0A0N4W2Z5</accession>